<dbReference type="EMBL" id="KN837170">
    <property type="protein sequence ID" value="KIJ37335.1"/>
    <property type="molecule type" value="Genomic_DNA"/>
</dbReference>
<name>A0A0C9VIH9_SPHS4</name>
<keyword evidence="2" id="KW-1185">Reference proteome</keyword>
<dbReference type="Proteomes" id="UP000054279">
    <property type="component" value="Unassembled WGS sequence"/>
</dbReference>
<organism evidence="1 2">
    <name type="scientific">Sphaerobolus stellatus (strain SS14)</name>
    <dbReference type="NCBI Taxonomy" id="990650"/>
    <lineage>
        <taxon>Eukaryota</taxon>
        <taxon>Fungi</taxon>
        <taxon>Dikarya</taxon>
        <taxon>Basidiomycota</taxon>
        <taxon>Agaricomycotina</taxon>
        <taxon>Agaricomycetes</taxon>
        <taxon>Phallomycetidae</taxon>
        <taxon>Geastrales</taxon>
        <taxon>Sphaerobolaceae</taxon>
        <taxon>Sphaerobolus</taxon>
    </lineage>
</organism>
<dbReference type="HOGENOM" id="CLU_2575398_0_0_1"/>
<evidence type="ECO:0000313" key="2">
    <source>
        <dbReference type="Proteomes" id="UP000054279"/>
    </source>
</evidence>
<reference evidence="1 2" key="1">
    <citation type="submission" date="2014-06" db="EMBL/GenBank/DDBJ databases">
        <title>Evolutionary Origins and Diversification of the Mycorrhizal Mutualists.</title>
        <authorList>
            <consortium name="DOE Joint Genome Institute"/>
            <consortium name="Mycorrhizal Genomics Consortium"/>
            <person name="Kohler A."/>
            <person name="Kuo A."/>
            <person name="Nagy L.G."/>
            <person name="Floudas D."/>
            <person name="Copeland A."/>
            <person name="Barry K.W."/>
            <person name="Cichocki N."/>
            <person name="Veneault-Fourrey C."/>
            <person name="LaButti K."/>
            <person name="Lindquist E.A."/>
            <person name="Lipzen A."/>
            <person name="Lundell T."/>
            <person name="Morin E."/>
            <person name="Murat C."/>
            <person name="Riley R."/>
            <person name="Ohm R."/>
            <person name="Sun H."/>
            <person name="Tunlid A."/>
            <person name="Henrissat B."/>
            <person name="Grigoriev I.V."/>
            <person name="Hibbett D.S."/>
            <person name="Martin F."/>
        </authorList>
    </citation>
    <scope>NUCLEOTIDE SEQUENCE [LARGE SCALE GENOMIC DNA]</scope>
    <source>
        <strain evidence="1 2">SS14</strain>
    </source>
</reference>
<evidence type="ECO:0000313" key="1">
    <source>
        <dbReference type="EMBL" id="KIJ37335.1"/>
    </source>
</evidence>
<proteinExistence type="predicted"/>
<protein>
    <submittedName>
        <fullName evidence="1">Uncharacterized protein</fullName>
    </submittedName>
</protein>
<gene>
    <name evidence="1" type="ORF">M422DRAFT_33864</name>
</gene>
<dbReference type="OrthoDB" id="5598396at2759"/>
<sequence>MLLTRFFGLLHFSELTFPDNIRKHSFKKLTLWHTLSLEVTCFSFTLLFHKADCFYMGNIVMIESLPDSPINPLSHLQAYLA</sequence>
<dbReference type="AlphaFoldDB" id="A0A0C9VIH9"/>
<accession>A0A0C9VIH9</accession>